<name>A0A174L7J5_9FIRM</name>
<organism evidence="2 3">
    <name type="scientific">Anaerobutyricum hallii</name>
    <dbReference type="NCBI Taxonomy" id="39488"/>
    <lineage>
        <taxon>Bacteria</taxon>
        <taxon>Bacillati</taxon>
        <taxon>Bacillota</taxon>
        <taxon>Clostridia</taxon>
        <taxon>Lachnospirales</taxon>
        <taxon>Lachnospiraceae</taxon>
        <taxon>Anaerobutyricum</taxon>
    </lineage>
</organism>
<evidence type="ECO:0000256" key="1">
    <source>
        <dbReference type="SAM" id="SignalP"/>
    </source>
</evidence>
<dbReference type="Proteomes" id="UP000095679">
    <property type="component" value="Unassembled WGS sequence"/>
</dbReference>
<sequence>MKLKRVLPFFTFILALLFFSTFPTHAAQNKPLTSKKAYQQFLHKKVGKKKYFQIVNIGNKNAPVLIIGSGKKEAVNGKTYFNNCKVYTFSNRQIKAMKPFKNYGGRFISLKEKNGKYYLCNGGSDFSFLYTINKGKVITHEYFNCHSAKGTDRTSQSVFKKDKKIIKNLGYLKAAKYNKYRDSYKTVTSSINFVKNTSANRNNILKANTRTAK</sequence>
<reference evidence="2 3" key="1">
    <citation type="submission" date="2015-09" db="EMBL/GenBank/DDBJ databases">
        <authorList>
            <consortium name="Pathogen Informatics"/>
        </authorList>
    </citation>
    <scope>NUCLEOTIDE SEQUENCE [LARGE SCALE GENOMIC DNA]</scope>
    <source>
        <strain evidence="2 3">2789STDY5834835</strain>
    </source>
</reference>
<keyword evidence="1" id="KW-0732">Signal</keyword>
<dbReference type="RefSeq" id="WP_055300049.1">
    <property type="nucleotide sequence ID" value="NZ_BLYK01000090.1"/>
</dbReference>
<accession>A0A174L7J5</accession>
<evidence type="ECO:0000313" key="2">
    <source>
        <dbReference type="EMBL" id="CUP18656.1"/>
    </source>
</evidence>
<dbReference type="AlphaFoldDB" id="A0A174L7J5"/>
<feature type="signal peptide" evidence="1">
    <location>
        <begin position="1"/>
        <end position="26"/>
    </location>
</feature>
<dbReference type="EMBL" id="CYZL01000051">
    <property type="protein sequence ID" value="CUP18656.1"/>
    <property type="molecule type" value="Genomic_DNA"/>
</dbReference>
<gene>
    <name evidence="2" type="ORF">ERS852450_03228</name>
</gene>
<protein>
    <submittedName>
        <fullName evidence="2">Uncharacterized protein</fullName>
    </submittedName>
</protein>
<proteinExistence type="predicted"/>
<feature type="chain" id="PRO_5008026732" evidence="1">
    <location>
        <begin position="27"/>
        <end position="213"/>
    </location>
</feature>
<evidence type="ECO:0000313" key="3">
    <source>
        <dbReference type="Proteomes" id="UP000095679"/>
    </source>
</evidence>